<dbReference type="EMBL" id="KV453854">
    <property type="protein sequence ID" value="ODV84960.1"/>
    <property type="molecule type" value="Genomic_DNA"/>
</dbReference>
<dbReference type="PANTHER" id="PTHR24345:SF0">
    <property type="entry name" value="CELL CYCLE SERINE_THREONINE-PROTEIN KINASE CDC5_MSD2"/>
    <property type="match status" value="1"/>
</dbReference>
<dbReference type="PROSITE" id="PS00108">
    <property type="entry name" value="PROTEIN_KINASE_ST"/>
    <property type="match status" value="1"/>
</dbReference>
<dbReference type="Pfam" id="PF00069">
    <property type="entry name" value="Pkinase"/>
    <property type="match status" value="1"/>
</dbReference>
<accession>A0A1E4SZQ8</accession>
<keyword evidence="4" id="KW-0418">Kinase</keyword>
<gene>
    <name evidence="7" type="ORF">CANARDRAFT_8093</name>
</gene>
<dbReference type="GO" id="GO:0004674">
    <property type="term" value="F:protein serine/threonine kinase activity"/>
    <property type="evidence" value="ECO:0007669"/>
    <property type="project" value="UniProtKB-KW"/>
</dbReference>
<dbReference type="OrthoDB" id="4062651at2759"/>
<dbReference type="InterPro" id="IPR011009">
    <property type="entry name" value="Kinase-like_dom_sf"/>
</dbReference>
<dbReference type="PANTHER" id="PTHR24345">
    <property type="entry name" value="SERINE/THREONINE-PROTEIN KINASE PLK"/>
    <property type="match status" value="1"/>
</dbReference>
<evidence type="ECO:0000256" key="4">
    <source>
        <dbReference type="ARBA" id="ARBA00022777"/>
    </source>
</evidence>
<keyword evidence="3" id="KW-0547">Nucleotide-binding</keyword>
<dbReference type="SMART" id="SM00220">
    <property type="entry name" value="S_TKc"/>
    <property type="match status" value="1"/>
</dbReference>
<evidence type="ECO:0000313" key="8">
    <source>
        <dbReference type="Proteomes" id="UP000094801"/>
    </source>
</evidence>
<evidence type="ECO:0000256" key="5">
    <source>
        <dbReference type="ARBA" id="ARBA00022840"/>
    </source>
</evidence>
<keyword evidence="5" id="KW-0067">ATP-binding</keyword>
<evidence type="ECO:0000256" key="1">
    <source>
        <dbReference type="ARBA" id="ARBA00022527"/>
    </source>
</evidence>
<keyword evidence="8" id="KW-1185">Reference proteome</keyword>
<dbReference type="InterPro" id="IPR000719">
    <property type="entry name" value="Prot_kinase_dom"/>
</dbReference>
<dbReference type="PROSITE" id="PS50011">
    <property type="entry name" value="PROTEIN_KINASE_DOM"/>
    <property type="match status" value="1"/>
</dbReference>
<reference evidence="8" key="1">
    <citation type="submission" date="2016-04" db="EMBL/GenBank/DDBJ databases">
        <title>Comparative genomics of biotechnologically important yeasts.</title>
        <authorList>
            <consortium name="DOE Joint Genome Institute"/>
            <person name="Riley R."/>
            <person name="Haridas S."/>
            <person name="Wolfe K.H."/>
            <person name="Lopes M.R."/>
            <person name="Hittinger C.T."/>
            <person name="Goker M."/>
            <person name="Salamov A."/>
            <person name="Wisecaver J."/>
            <person name="Long T.M."/>
            <person name="Aerts A.L."/>
            <person name="Barry K."/>
            <person name="Choi C."/>
            <person name="Clum A."/>
            <person name="Coughlan A.Y."/>
            <person name="Deshpande S."/>
            <person name="Douglass A.P."/>
            <person name="Hanson S.J."/>
            <person name="Klenk H.-P."/>
            <person name="Labutti K."/>
            <person name="Lapidus A."/>
            <person name="Lindquist E."/>
            <person name="Lipzen A."/>
            <person name="Meier-Kolthoff J.P."/>
            <person name="Ohm R.A."/>
            <person name="Otillar R.P."/>
            <person name="Pangilinan J."/>
            <person name="Peng Y."/>
            <person name="Rokas A."/>
            <person name="Rosa C.A."/>
            <person name="Scheuner C."/>
            <person name="Sibirny A.A."/>
            <person name="Slot J.C."/>
            <person name="Stielow J.B."/>
            <person name="Sun H."/>
            <person name="Kurtzman C.P."/>
            <person name="Blackwell M."/>
            <person name="Grigoriev I.V."/>
            <person name="Jeffries T.W."/>
        </authorList>
    </citation>
    <scope>NUCLEOTIDE SEQUENCE [LARGE SCALE GENOMIC DNA]</scope>
    <source>
        <strain evidence="8">NRRL YB-2248</strain>
    </source>
</reference>
<dbReference type="AlphaFoldDB" id="A0A1E4SZQ8"/>
<keyword evidence="1" id="KW-0723">Serine/threonine-protein kinase</keyword>
<dbReference type="Proteomes" id="UP000094801">
    <property type="component" value="Unassembled WGS sequence"/>
</dbReference>
<evidence type="ECO:0000256" key="2">
    <source>
        <dbReference type="ARBA" id="ARBA00022679"/>
    </source>
</evidence>
<evidence type="ECO:0000256" key="3">
    <source>
        <dbReference type="ARBA" id="ARBA00022741"/>
    </source>
</evidence>
<dbReference type="GO" id="GO:0005524">
    <property type="term" value="F:ATP binding"/>
    <property type="evidence" value="ECO:0007669"/>
    <property type="project" value="UniProtKB-KW"/>
</dbReference>
<sequence>MTDHILDNVIQDPSSSVDFDSRLLEFIKTIKLTSASAVEVLASATESLNISDENTTSESFTSTSSSLSAFEFKLSQLDLLRTSNVLTLDYQIDEGSGGTISRCKLTTPNSNNKAIYVVKTFLRKPEDTFKSYTLNSINEYLTMKSCISPSVLKTYTLLMDSSTELGHPNFSILLDYYKYGDLLSLLSKARRTNFQLTAQHKDHIFLKILNVVKFLHGKGIVHRDIKPENILIDDNGDLKLSDFGYAIDTEQLENIYEINGDFLFWGTTSFKSPELYTYKELPKDKKIKAESVNFKAIDIWALGIFYFNLTILTKPWNEANIQNREFKKYKSKFEATNMGDSELYQVNKNLATAAQVFLKLPEDSRCTIVKMLNPLPSERLTIKQILNTDWMIHTKISYNEFSKKVGKFKDDELVKLAKS</sequence>
<dbReference type="GO" id="GO:0005634">
    <property type="term" value="C:nucleus"/>
    <property type="evidence" value="ECO:0007669"/>
    <property type="project" value="TreeGrafter"/>
</dbReference>
<name>A0A1E4SZQ8_9ASCO</name>
<keyword evidence="2" id="KW-0808">Transferase</keyword>
<evidence type="ECO:0000259" key="6">
    <source>
        <dbReference type="PROSITE" id="PS50011"/>
    </source>
</evidence>
<protein>
    <recommendedName>
        <fullName evidence="6">Protein kinase domain-containing protein</fullName>
    </recommendedName>
</protein>
<evidence type="ECO:0000313" key="7">
    <source>
        <dbReference type="EMBL" id="ODV84960.1"/>
    </source>
</evidence>
<dbReference type="Gene3D" id="1.10.510.10">
    <property type="entry name" value="Transferase(Phosphotransferase) domain 1"/>
    <property type="match status" value="1"/>
</dbReference>
<dbReference type="InterPro" id="IPR008271">
    <property type="entry name" value="Ser/Thr_kinase_AS"/>
</dbReference>
<proteinExistence type="predicted"/>
<dbReference type="STRING" id="983967.A0A1E4SZQ8"/>
<feature type="domain" description="Protein kinase" evidence="6">
    <location>
        <begin position="86"/>
        <end position="391"/>
    </location>
</feature>
<organism evidence="7 8">
    <name type="scientific">[Candida] arabinofermentans NRRL YB-2248</name>
    <dbReference type="NCBI Taxonomy" id="983967"/>
    <lineage>
        <taxon>Eukaryota</taxon>
        <taxon>Fungi</taxon>
        <taxon>Dikarya</taxon>
        <taxon>Ascomycota</taxon>
        <taxon>Saccharomycotina</taxon>
        <taxon>Pichiomycetes</taxon>
        <taxon>Pichiales</taxon>
        <taxon>Pichiaceae</taxon>
        <taxon>Ogataea</taxon>
        <taxon>Ogataea/Candida clade</taxon>
    </lineage>
</organism>
<dbReference type="SUPFAM" id="SSF56112">
    <property type="entry name" value="Protein kinase-like (PK-like)"/>
    <property type="match status" value="1"/>
</dbReference>